<evidence type="ECO:0000313" key="1">
    <source>
        <dbReference type="EMBL" id="QTA87314.1"/>
    </source>
</evidence>
<evidence type="ECO:0000313" key="2">
    <source>
        <dbReference type="Proteomes" id="UP000663722"/>
    </source>
</evidence>
<keyword evidence="2" id="KW-1185">Reference proteome</keyword>
<dbReference type="EMBL" id="CP061800">
    <property type="protein sequence ID" value="QTA87314.1"/>
    <property type="molecule type" value="Genomic_DNA"/>
</dbReference>
<reference evidence="1" key="1">
    <citation type="journal article" date="2021" name="Microb. Physiol.">
        <title>Proteogenomic Insights into the Physiology of Marine, Sulfate-Reducing, Filamentous Desulfonema limicola and Desulfonema magnum.</title>
        <authorList>
            <person name="Schnaars V."/>
            <person name="Wohlbrand L."/>
            <person name="Scheve S."/>
            <person name="Hinrichs C."/>
            <person name="Reinhardt R."/>
            <person name="Rabus R."/>
        </authorList>
    </citation>
    <scope>NUCLEOTIDE SEQUENCE</scope>
    <source>
        <strain evidence="1">4be13</strain>
    </source>
</reference>
<dbReference type="KEGG" id="dmm:dnm_033440"/>
<sequence length="46" mass="5228">MAFNKKFGRSEGNLIHPKKFGVLPSGGYRGSRMLFRGKFARGIWNL</sequence>
<protein>
    <submittedName>
        <fullName evidence="1">Uncharacterized protein</fullName>
    </submittedName>
</protein>
<gene>
    <name evidence="1" type="ORF">dnm_033440</name>
</gene>
<dbReference type="AlphaFoldDB" id="A0A975GN24"/>
<proteinExistence type="predicted"/>
<dbReference type="Proteomes" id="UP000663722">
    <property type="component" value="Chromosome"/>
</dbReference>
<name>A0A975GN24_9BACT</name>
<accession>A0A975GN24</accession>
<organism evidence="1 2">
    <name type="scientific">Desulfonema magnum</name>
    <dbReference type="NCBI Taxonomy" id="45655"/>
    <lineage>
        <taxon>Bacteria</taxon>
        <taxon>Pseudomonadati</taxon>
        <taxon>Thermodesulfobacteriota</taxon>
        <taxon>Desulfobacteria</taxon>
        <taxon>Desulfobacterales</taxon>
        <taxon>Desulfococcaceae</taxon>
        <taxon>Desulfonema</taxon>
    </lineage>
</organism>